<dbReference type="InterPro" id="IPR043145">
    <property type="entry name" value="Znf_ZZ_sf"/>
</dbReference>
<evidence type="ECO:0000259" key="18">
    <source>
        <dbReference type="PROSITE" id="PS50135"/>
    </source>
</evidence>
<dbReference type="PANTHER" id="PTHR24202">
    <property type="entry name" value="E3 UBIQUITIN-PROTEIN LIGASE MIB2"/>
    <property type="match status" value="1"/>
</dbReference>
<dbReference type="InterPro" id="IPR001841">
    <property type="entry name" value="Znf_RING"/>
</dbReference>
<keyword evidence="8" id="KW-0677">Repeat</keyword>
<dbReference type="SMART" id="SM00248">
    <property type="entry name" value="ANK"/>
    <property type="match status" value="6"/>
</dbReference>
<dbReference type="Gene3D" id="3.30.60.90">
    <property type="match status" value="1"/>
</dbReference>
<evidence type="ECO:0000313" key="21">
    <source>
        <dbReference type="Proteomes" id="UP001164746"/>
    </source>
</evidence>
<protein>
    <recommendedName>
        <fullName evidence="4">RING-type E3 ubiquitin transferase</fullName>
        <ecNumber evidence="4">2.3.2.27</ecNumber>
    </recommendedName>
</protein>
<evidence type="ECO:0000256" key="7">
    <source>
        <dbReference type="ARBA" id="ARBA00022723"/>
    </source>
</evidence>
<keyword evidence="21" id="KW-1185">Reference proteome</keyword>
<dbReference type="InterPro" id="IPR000433">
    <property type="entry name" value="Znf_ZZ"/>
</dbReference>
<feature type="domain" description="MIB/HERC2" evidence="19">
    <location>
        <begin position="1"/>
        <end position="67"/>
    </location>
</feature>
<keyword evidence="10" id="KW-0833">Ubl conjugation pathway</keyword>
<accession>A0ABY7EWG7</accession>
<feature type="compositionally biased region" description="Low complexity" evidence="16">
    <location>
        <begin position="197"/>
        <end position="206"/>
    </location>
</feature>
<evidence type="ECO:0000256" key="6">
    <source>
        <dbReference type="ARBA" id="ARBA00022679"/>
    </source>
</evidence>
<dbReference type="PROSITE" id="PS50088">
    <property type="entry name" value="ANK_REPEAT"/>
    <property type="match status" value="3"/>
</dbReference>
<dbReference type="SUPFAM" id="SSF159034">
    <property type="entry name" value="Mib/herc2 domain-like"/>
    <property type="match status" value="2"/>
</dbReference>
<evidence type="ECO:0000256" key="14">
    <source>
        <dbReference type="PROSITE-ProRule" id="PRU00023"/>
    </source>
</evidence>
<evidence type="ECO:0000256" key="5">
    <source>
        <dbReference type="ARBA" id="ARBA00022490"/>
    </source>
</evidence>
<feature type="compositionally biased region" description="Gly residues" evidence="16">
    <location>
        <begin position="364"/>
        <end position="401"/>
    </location>
</feature>
<dbReference type="Pfam" id="PF06701">
    <property type="entry name" value="MIB_HERC2"/>
    <property type="match status" value="2"/>
</dbReference>
<sequence>MALVDGIRVVRGPDWTGGEEDGGEGHVGTVTDNNEDNTVEVQWDMGQTGTYKTGSEGKCELRILDSAAAGLKHQGETCGGCKESDFPGTLWRCKTCPSVSLCTLCYFKDQHELQHEFNRVDVPGGDGKVGTITDVVNYGTTGPWRDAVKVKWLSGDSNQYRLGYRGKVDLECVEETPGLDYYRDHLMPMNTNFKPDTTPVTRTSTTAKPAMKPKPSIRRQASTMTRAQVGDKVCVELPEAALKEMQKGHGGWSMRMKDYIGQHGVVRKFEENGDCVIDYDDKQWRFNPEALRKVPSLKVGDIVRIIPEVEKAEALQKKHGGWTSEMTEIDSDGDVAVAFGSKAFVFNPACCEAAPGQTVSEFSGGSGGGGAGGGERRAGGAGAGGGGGGASGGSGGGGGGKTGDDDDDDTRDEAAEALANLIAQLFLVRPQTAAGAQHLVAAAANNDVASLIKLLKAQPKLREEVSMMLIEAGADIRMWNANGRTALHFAASNGANSVLRELLNRKADPNRQDAAGDTPLHDAIHNKNNSAVPFLVAAPDANLKLLNAKGHIALHLAAMKDDEMAVERILTKAPELKNARKSTDGYTALHIAAINDNTAVIKTLVRMKCDVDARNINKYTPLHLSCHQGHLEASQVLIEASANVNVQDDDGDTPLHNCVMGRRQGEETEQLARLLFGMRITRDAEVQQRTNLGCLLIKAGANVSIMNKKGRTALQSCSDERMRNALTSYANKHARSSGGGGASGGGRPQTAMDLLAQLFTDLPLPCGGCREKVADAKFAPCGHRVLCKQCAFRVRDCPRCHVPILERYDMEGNRLVAMDSCKVQ</sequence>
<dbReference type="Pfam" id="PF12796">
    <property type="entry name" value="Ank_2"/>
    <property type="match status" value="2"/>
</dbReference>
<comment type="pathway">
    <text evidence="3">Protein modification; protein ubiquitination.</text>
</comment>
<feature type="domain" description="MIB/HERC2" evidence="19">
    <location>
        <begin position="96"/>
        <end position="176"/>
    </location>
</feature>
<evidence type="ECO:0000256" key="13">
    <source>
        <dbReference type="ARBA" id="ARBA00023043"/>
    </source>
</evidence>
<evidence type="ECO:0000256" key="12">
    <source>
        <dbReference type="ARBA" id="ARBA00022976"/>
    </source>
</evidence>
<dbReference type="InterPro" id="IPR036770">
    <property type="entry name" value="Ankyrin_rpt-contain_sf"/>
</dbReference>
<dbReference type="PROSITE" id="PS50089">
    <property type="entry name" value="ZF_RING_2"/>
    <property type="match status" value="1"/>
</dbReference>
<dbReference type="InterPro" id="IPR040847">
    <property type="entry name" value="SH3_15"/>
</dbReference>
<comment type="catalytic activity">
    <reaction evidence="1">
        <text>S-ubiquitinyl-[E2 ubiquitin-conjugating enzyme]-L-cysteine + [acceptor protein]-L-lysine = [E2 ubiquitin-conjugating enzyme]-L-cysteine + N(6)-ubiquitinyl-[acceptor protein]-L-lysine.</text>
        <dbReference type="EC" id="2.3.2.27"/>
    </reaction>
</comment>
<reference evidence="20" key="1">
    <citation type="submission" date="2022-11" db="EMBL/GenBank/DDBJ databases">
        <title>Centuries of genome instability and evolution in soft-shell clam transmissible cancer (bioRxiv).</title>
        <authorList>
            <person name="Hart S.F.M."/>
            <person name="Yonemitsu M.A."/>
            <person name="Giersch R.M."/>
            <person name="Beal B.F."/>
            <person name="Arriagada G."/>
            <person name="Davis B.W."/>
            <person name="Ostrander E.A."/>
            <person name="Goff S.P."/>
            <person name="Metzger M.J."/>
        </authorList>
    </citation>
    <scope>NUCLEOTIDE SEQUENCE</scope>
    <source>
        <strain evidence="20">MELC-2E11</strain>
        <tissue evidence="20">Siphon/mantle</tissue>
    </source>
</reference>
<feature type="region of interest" description="Disordered" evidence="16">
    <location>
        <begin position="362"/>
        <end position="410"/>
    </location>
</feature>
<keyword evidence="5" id="KW-0963">Cytoplasm</keyword>
<evidence type="ECO:0000256" key="4">
    <source>
        <dbReference type="ARBA" id="ARBA00012483"/>
    </source>
</evidence>
<evidence type="ECO:0000256" key="11">
    <source>
        <dbReference type="ARBA" id="ARBA00022833"/>
    </source>
</evidence>
<dbReference type="SUPFAM" id="SSF57850">
    <property type="entry name" value="RING/U-box"/>
    <property type="match status" value="1"/>
</dbReference>
<dbReference type="InterPro" id="IPR037252">
    <property type="entry name" value="Mib_Herc2_sf"/>
</dbReference>
<dbReference type="Gene3D" id="3.30.40.10">
    <property type="entry name" value="Zinc/RING finger domain, C3HC4 (zinc finger)"/>
    <property type="match status" value="1"/>
</dbReference>
<evidence type="ECO:0000256" key="9">
    <source>
        <dbReference type="ARBA" id="ARBA00022771"/>
    </source>
</evidence>
<gene>
    <name evidence="20" type="ORF">MAR_004407</name>
</gene>
<keyword evidence="9 15" id="KW-0863">Zinc-finger</keyword>
<evidence type="ECO:0000256" key="10">
    <source>
        <dbReference type="ARBA" id="ARBA00022786"/>
    </source>
</evidence>
<feature type="repeat" description="ANK" evidence="14">
    <location>
        <begin position="482"/>
        <end position="514"/>
    </location>
</feature>
<feature type="domain" description="ZZ-type" evidence="18">
    <location>
        <begin position="73"/>
        <end position="125"/>
    </location>
</feature>
<evidence type="ECO:0000259" key="17">
    <source>
        <dbReference type="PROSITE" id="PS50089"/>
    </source>
</evidence>
<feature type="repeat" description="ANK" evidence="14">
    <location>
        <begin position="584"/>
        <end position="616"/>
    </location>
</feature>
<dbReference type="InterPro" id="IPR013083">
    <property type="entry name" value="Znf_RING/FYVE/PHD"/>
</dbReference>
<feature type="region of interest" description="Disordered" evidence="16">
    <location>
        <begin position="192"/>
        <end position="225"/>
    </location>
</feature>
<dbReference type="SUPFAM" id="SSF48403">
    <property type="entry name" value="Ankyrin repeat"/>
    <property type="match status" value="1"/>
</dbReference>
<dbReference type="PROSITE" id="PS50297">
    <property type="entry name" value="ANK_REP_REGION"/>
    <property type="match status" value="3"/>
</dbReference>
<evidence type="ECO:0000259" key="19">
    <source>
        <dbReference type="PROSITE" id="PS51416"/>
    </source>
</evidence>
<proteinExistence type="predicted"/>
<dbReference type="InterPro" id="IPR002110">
    <property type="entry name" value="Ankyrin_rpt"/>
</dbReference>
<comment type="subcellular location">
    <subcellularLocation>
        <location evidence="2">Cytoplasm</location>
    </subcellularLocation>
</comment>
<evidence type="ECO:0000256" key="16">
    <source>
        <dbReference type="SAM" id="MobiDB-lite"/>
    </source>
</evidence>
<dbReference type="Gene3D" id="2.30.30.40">
    <property type="entry name" value="SH3 Domains"/>
    <property type="match status" value="2"/>
</dbReference>
<keyword evidence="6" id="KW-0808">Transferase</keyword>
<dbReference type="Gene3D" id="1.25.40.20">
    <property type="entry name" value="Ankyrin repeat-containing domain"/>
    <property type="match status" value="2"/>
</dbReference>
<feature type="region of interest" description="Disordered" evidence="16">
    <location>
        <begin position="12"/>
        <end position="33"/>
    </location>
</feature>
<dbReference type="PANTHER" id="PTHR24202:SF4">
    <property type="entry name" value="E3 UBIQUITIN-PROTEIN LIGASE MIB2-RELATED"/>
    <property type="match status" value="1"/>
</dbReference>
<keyword evidence="11" id="KW-0862">Zinc</keyword>
<evidence type="ECO:0000313" key="20">
    <source>
        <dbReference type="EMBL" id="WAR14302.1"/>
    </source>
</evidence>
<dbReference type="PROSITE" id="PS50135">
    <property type="entry name" value="ZF_ZZ_2"/>
    <property type="match status" value="1"/>
</dbReference>
<evidence type="ECO:0000256" key="2">
    <source>
        <dbReference type="ARBA" id="ARBA00004496"/>
    </source>
</evidence>
<organism evidence="20 21">
    <name type="scientific">Mya arenaria</name>
    <name type="common">Soft-shell clam</name>
    <dbReference type="NCBI Taxonomy" id="6604"/>
    <lineage>
        <taxon>Eukaryota</taxon>
        <taxon>Metazoa</taxon>
        <taxon>Spiralia</taxon>
        <taxon>Lophotrochozoa</taxon>
        <taxon>Mollusca</taxon>
        <taxon>Bivalvia</taxon>
        <taxon>Autobranchia</taxon>
        <taxon>Heteroconchia</taxon>
        <taxon>Euheterodonta</taxon>
        <taxon>Imparidentia</taxon>
        <taxon>Neoheterodontei</taxon>
        <taxon>Myida</taxon>
        <taxon>Myoidea</taxon>
        <taxon>Myidae</taxon>
        <taxon>Mya</taxon>
    </lineage>
</organism>
<feature type="repeat" description="ANK" evidence="14">
    <location>
        <begin position="617"/>
        <end position="649"/>
    </location>
</feature>
<dbReference type="PROSITE" id="PS51416">
    <property type="entry name" value="MIB_HERC2"/>
    <property type="match status" value="2"/>
</dbReference>
<name>A0ABY7EWG7_MYAAR</name>
<evidence type="ECO:0000256" key="15">
    <source>
        <dbReference type="PROSITE-ProRule" id="PRU00228"/>
    </source>
</evidence>
<evidence type="ECO:0000256" key="1">
    <source>
        <dbReference type="ARBA" id="ARBA00000900"/>
    </source>
</evidence>
<feature type="domain" description="RING-type" evidence="17">
    <location>
        <begin position="766"/>
        <end position="801"/>
    </location>
</feature>
<dbReference type="EC" id="2.3.2.27" evidence="4"/>
<dbReference type="InterPro" id="IPR010606">
    <property type="entry name" value="Mib_Herc2"/>
</dbReference>
<keyword evidence="12" id="KW-0914">Notch signaling pathway</keyword>
<dbReference type="Pfam" id="PF18346">
    <property type="entry name" value="SH3_15"/>
    <property type="match status" value="2"/>
</dbReference>
<dbReference type="EMBL" id="CP111020">
    <property type="protein sequence ID" value="WAR14302.1"/>
    <property type="molecule type" value="Genomic_DNA"/>
</dbReference>
<dbReference type="Pfam" id="PF13920">
    <property type="entry name" value="zf-C3HC4_3"/>
    <property type="match status" value="1"/>
</dbReference>
<evidence type="ECO:0000256" key="3">
    <source>
        <dbReference type="ARBA" id="ARBA00004906"/>
    </source>
</evidence>
<dbReference type="SMART" id="SM00291">
    <property type="entry name" value="ZnF_ZZ"/>
    <property type="match status" value="1"/>
</dbReference>
<dbReference type="Proteomes" id="UP001164746">
    <property type="component" value="Chromosome 9"/>
</dbReference>
<evidence type="ECO:0000256" key="8">
    <source>
        <dbReference type="ARBA" id="ARBA00022737"/>
    </source>
</evidence>
<keyword evidence="7" id="KW-0479">Metal-binding</keyword>
<keyword evidence="13 14" id="KW-0040">ANK repeat</keyword>